<dbReference type="AlphaFoldDB" id="A0A0C9WV05"/>
<proteinExistence type="predicted"/>
<reference evidence="1 2" key="1">
    <citation type="submission" date="2014-04" db="EMBL/GenBank/DDBJ databases">
        <authorList>
            <consortium name="DOE Joint Genome Institute"/>
            <person name="Kuo A."/>
            <person name="Kohler A."/>
            <person name="Nagy L.G."/>
            <person name="Floudas D."/>
            <person name="Copeland A."/>
            <person name="Barry K.W."/>
            <person name="Cichocki N."/>
            <person name="Veneault-Fourrey C."/>
            <person name="LaButti K."/>
            <person name="Lindquist E.A."/>
            <person name="Lipzen A."/>
            <person name="Lundell T."/>
            <person name="Morin E."/>
            <person name="Murat C."/>
            <person name="Sun H."/>
            <person name="Tunlid A."/>
            <person name="Henrissat B."/>
            <person name="Grigoriev I.V."/>
            <person name="Hibbett D.S."/>
            <person name="Martin F."/>
            <person name="Nordberg H.P."/>
            <person name="Cantor M.N."/>
            <person name="Hua S.X."/>
        </authorList>
    </citation>
    <scope>NUCLEOTIDE SEQUENCE [LARGE SCALE GENOMIC DNA]</scope>
    <source>
        <strain evidence="1 2">LaAM-08-1</strain>
    </source>
</reference>
<reference evidence="2" key="2">
    <citation type="submission" date="2015-01" db="EMBL/GenBank/DDBJ databases">
        <title>Evolutionary Origins and Diversification of the Mycorrhizal Mutualists.</title>
        <authorList>
            <consortium name="DOE Joint Genome Institute"/>
            <consortium name="Mycorrhizal Genomics Consortium"/>
            <person name="Kohler A."/>
            <person name="Kuo A."/>
            <person name="Nagy L.G."/>
            <person name="Floudas D."/>
            <person name="Copeland A."/>
            <person name="Barry K.W."/>
            <person name="Cichocki N."/>
            <person name="Veneault-Fourrey C."/>
            <person name="LaButti K."/>
            <person name="Lindquist E.A."/>
            <person name="Lipzen A."/>
            <person name="Lundell T."/>
            <person name="Morin E."/>
            <person name="Murat C."/>
            <person name="Riley R."/>
            <person name="Ohm R."/>
            <person name="Sun H."/>
            <person name="Tunlid A."/>
            <person name="Henrissat B."/>
            <person name="Grigoriev I.V."/>
            <person name="Hibbett D.S."/>
            <person name="Martin F."/>
        </authorList>
    </citation>
    <scope>NUCLEOTIDE SEQUENCE [LARGE SCALE GENOMIC DNA]</scope>
    <source>
        <strain evidence="2">LaAM-08-1</strain>
    </source>
</reference>
<evidence type="ECO:0000313" key="1">
    <source>
        <dbReference type="EMBL" id="KIK03180.1"/>
    </source>
</evidence>
<sequence>MLLLDRTDLGGFDYFTIGDIITSKSRRSSDAACGCVSFCSIAIELTQDRTTEASCSCLIVQTSFLCWFRVYQPANRCSTLTGQGDFL</sequence>
<evidence type="ECO:0000313" key="2">
    <source>
        <dbReference type="Proteomes" id="UP000054477"/>
    </source>
</evidence>
<accession>A0A0C9WV05</accession>
<dbReference type="HOGENOM" id="CLU_2483710_0_0_1"/>
<name>A0A0C9WV05_9AGAR</name>
<dbReference type="Proteomes" id="UP000054477">
    <property type="component" value="Unassembled WGS sequence"/>
</dbReference>
<organism evidence="1 2">
    <name type="scientific">Laccaria amethystina LaAM-08-1</name>
    <dbReference type="NCBI Taxonomy" id="1095629"/>
    <lineage>
        <taxon>Eukaryota</taxon>
        <taxon>Fungi</taxon>
        <taxon>Dikarya</taxon>
        <taxon>Basidiomycota</taxon>
        <taxon>Agaricomycotina</taxon>
        <taxon>Agaricomycetes</taxon>
        <taxon>Agaricomycetidae</taxon>
        <taxon>Agaricales</taxon>
        <taxon>Agaricineae</taxon>
        <taxon>Hydnangiaceae</taxon>
        <taxon>Laccaria</taxon>
    </lineage>
</organism>
<protein>
    <submittedName>
        <fullName evidence="1">Unplaced genomic scaffold K443scaffold_48, whole genome shotgun sequence</fullName>
    </submittedName>
</protein>
<dbReference type="EMBL" id="KN838583">
    <property type="protein sequence ID" value="KIK03180.1"/>
    <property type="molecule type" value="Genomic_DNA"/>
</dbReference>
<gene>
    <name evidence="1" type="ORF">K443DRAFT_488971</name>
</gene>
<keyword evidence="2" id="KW-1185">Reference proteome</keyword>